<keyword evidence="10" id="KW-0812">Transmembrane</keyword>
<keyword evidence="3" id="KW-0597">Phosphoprotein</keyword>
<comment type="caution">
    <text evidence="13">The sequence shown here is derived from an EMBL/GenBank/DDBJ whole genome shotgun (WGS) entry which is preliminary data.</text>
</comment>
<proteinExistence type="predicted"/>
<dbReference type="Pfam" id="PF02518">
    <property type="entry name" value="HATPase_c"/>
    <property type="match status" value="1"/>
</dbReference>
<dbReference type="GO" id="GO:0005524">
    <property type="term" value="F:ATP binding"/>
    <property type="evidence" value="ECO:0007669"/>
    <property type="project" value="UniProtKB-KW"/>
</dbReference>
<reference evidence="13 14" key="1">
    <citation type="submission" date="2013-08" db="EMBL/GenBank/DDBJ databases">
        <title>Genome sequencing of Cellulomonas bogoriensis 69B4.</title>
        <authorList>
            <person name="Chen F."/>
            <person name="Li Y."/>
            <person name="Wang G."/>
        </authorList>
    </citation>
    <scope>NUCLEOTIDE SEQUENCE [LARGE SCALE GENOMIC DNA]</scope>
    <source>
        <strain evidence="13 14">69B4</strain>
    </source>
</reference>
<keyword evidence="5" id="KW-0547">Nucleotide-binding</keyword>
<evidence type="ECO:0000313" key="13">
    <source>
        <dbReference type="EMBL" id="KGM14442.1"/>
    </source>
</evidence>
<feature type="compositionally biased region" description="Low complexity" evidence="9">
    <location>
        <begin position="72"/>
        <end position="88"/>
    </location>
</feature>
<feature type="transmembrane region" description="Helical" evidence="10">
    <location>
        <begin position="147"/>
        <end position="174"/>
    </location>
</feature>
<dbReference type="Proteomes" id="UP000054314">
    <property type="component" value="Unassembled WGS sequence"/>
</dbReference>
<keyword evidence="10" id="KW-1133">Transmembrane helix</keyword>
<feature type="domain" description="Signal transduction histidine kinase subgroup 3 dimerisation and phosphoacceptor" evidence="12">
    <location>
        <begin position="278"/>
        <end position="340"/>
    </location>
</feature>
<evidence type="ECO:0000256" key="8">
    <source>
        <dbReference type="ARBA" id="ARBA00023012"/>
    </source>
</evidence>
<evidence type="ECO:0000256" key="1">
    <source>
        <dbReference type="ARBA" id="ARBA00000085"/>
    </source>
</evidence>
<dbReference type="GO" id="GO:0046983">
    <property type="term" value="F:protein dimerization activity"/>
    <property type="evidence" value="ECO:0007669"/>
    <property type="project" value="InterPro"/>
</dbReference>
<evidence type="ECO:0000256" key="4">
    <source>
        <dbReference type="ARBA" id="ARBA00022679"/>
    </source>
</evidence>
<dbReference type="CDD" id="cd16917">
    <property type="entry name" value="HATPase_UhpB-NarQ-NarX-like"/>
    <property type="match status" value="1"/>
</dbReference>
<feature type="compositionally biased region" description="Basic and acidic residues" evidence="9">
    <location>
        <begin position="27"/>
        <end position="41"/>
    </location>
</feature>
<dbReference type="InterPro" id="IPR050482">
    <property type="entry name" value="Sensor_HK_TwoCompSys"/>
</dbReference>
<dbReference type="EMBL" id="AXCZ01000003">
    <property type="protein sequence ID" value="KGM14442.1"/>
    <property type="molecule type" value="Genomic_DNA"/>
</dbReference>
<dbReference type="Gene3D" id="1.20.5.1930">
    <property type="match status" value="1"/>
</dbReference>
<keyword evidence="10" id="KW-0472">Membrane</keyword>
<gene>
    <name evidence="13" type="ORF">N869_10990</name>
</gene>
<feature type="transmembrane region" description="Helical" evidence="10">
    <location>
        <begin position="227"/>
        <end position="245"/>
    </location>
</feature>
<dbReference type="GO" id="GO:0000155">
    <property type="term" value="F:phosphorelay sensor kinase activity"/>
    <property type="evidence" value="ECO:0007669"/>
    <property type="project" value="InterPro"/>
</dbReference>
<evidence type="ECO:0000256" key="10">
    <source>
        <dbReference type="SAM" id="Phobius"/>
    </source>
</evidence>
<evidence type="ECO:0000259" key="11">
    <source>
        <dbReference type="Pfam" id="PF02518"/>
    </source>
</evidence>
<feature type="region of interest" description="Disordered" evidence="9">
    <location>
        <begin position="1"/>
        <end position="88"/>
    </location>
</feature>
<evidence type="ECO:0000313" key="14">
    <source>
        <dbReference type="Proteomes" id="UP000054314"/>
    </source>
</evidence>
<keyword evidence="8" id="KW-0902">Two-component regulatory system</keyword>
<evidence type="ECO:0000256" key="6">
    <source>
        <dbReference type="ARBA" id="ARBA00022777"/>
    </source>
</evidence>
<dbReference type="EC" id="2.7.13.3" evidence="2"/>
<comment type="catalytic activity">
    <reaction evidence="1">
        <text>ATP + protein L-histidine = ADP + protein N-phospho-L-histidine.</text>
        <dbReference type="EC" id="2.7.13.3"/>
    </reaction>
</comment>
<dbReference type="InterPro" id="IPR011712">
    <property type="entry name" value="Sig_transdc_His_kin_sub3_dim/P"/>
</dbReference>
<feature type="transmembrane region" description="Helical" evidence="10">
    <location>
        <begin position="121"/>
        <end position="140"/>
    </location>
</feature>
<dbReference type="Gene3D" id="3.30.565.10">
    <property type="entry name" value="Histidine kinase-like ATPase, C-terminal domain"/>
    <property type="match status" value="1"/>
</dbReference>
<organism evidence="13 14">
    <name type="scientific">Cellulomonas bogoriensis 69B4 = DSM 16987</name>
    <dbReference type="NCBI Taxonomy" id="1386082"/>
    <lineage>
        <taxon>Bacteria</taxon>
        <taxon>Bacillati</taxon>
        <taxon>Actinomycetota</taxon>
        <taxon>Actinomycetes</taxon>
        <taxon>Micrococcales</taxon>
        <taxon>Cellulomonadaceae</taxon>
        <taxon>Cellulomonas</taxon>
    </lineage>
</organism>
<sequence length="481" mass="50274">MSGGSRLCGTSYGTDSGRPPPPATSSDRSDLTGRSDHRTDRTDDDPVGPRPYRRAMDPVAPRHPGAAPVTWAPPAASGPPRAAPSPQRTVVLRRLRTTGLVLTAAFSSSVAMAYAVEDDALLIPFIAWMVGTALAVGLVVRHRFPVALALTASAAALLLPLDTFAALVALVGVVARRPLRVAVGCGTAVAVATGAALLRDHLRPDTATLLAATDPVTGEVDVLPGPGYVVIGVVLVAAAVGLGLLRRYRDEVRAAETGRIRQERVAAELRTEMTRQEERELIAREVHDTVAHQLSLVALHASSLRGGAPDTVAEGAESIREAADRARRELRDMVEMLRDPAPGTALQPAPVTLDDVPALLDTARQAGALIRSSVYVADAGYASLALTRAVYRLVQESLTNAVKHAPGAEVDITLHATPREGVRLRVTNSLTAAVDVADRGSGLAGMRERAALLGGTVDAGPRGDAFVVEATLPWVAATSPT</sequence>
<feature type="domain" description="Histidine kinase/HSP90-like ATPase" evidence="11">
    <location>
        <begin position="388"/>
        <end position="465"/>
    </location>
</feature>
<evidence type="ECO:0000256" key="2">
    <source>
        <dbReference type="ARBA" id="ARBA00012438"/>
    </source>
</evidence>
<keyword evidence="4" id="KW-0808">Transferase</keyword>
<accession>A0A0A0C342</accession>
<dbReference type="GO" id="GO:0016020">
    <property type="term" value="C:membrane"/>
    <property type="evidence" value="ECO:0007669"/>
    <property type="project" value="InterPro"/>
</dbReference>
<evidence type="ECO:0000256" key="9">
    <source>
        <dbReference type="SAM" id="MobiDB-lite"/>
    </source>
</evidence>
<evidence type="ECO:0000256" key="5">
    <source>
        <dbReference type="ARBA" id="ARBA00022741"/>
    </source>
</evidence>
<dbReference type="PANTHER" id="PTHR24421">
    <property type="entry name" value="NITRATE/NITRITE SENSOR PROTEIN NARX-RELATED"/>
    <property type="match status" value="1"/>
</dbReference>
<dbReference type="InterPro" id="IPR003594">
    <property type="entry name" value="HATPase_dom"/>
</dbReference>
<evidence type="ECO:0000259" key="12">
    <source>
        <dbReference type="Pfam" id="PF07730"/>
    </source>
</evidence>
<dbReference type="InterPro" id="IPR036890">
    <property type="entry name" value="HATPase_C_sf"/>
</dbReference>
<keyword evidence="6" id="KW-0418">Kinase</keyword>
<dbReference type="Pfam" id="PF07730">
    <property type="entry name" value="HisKA_3"/>
    <property type="match status" value="1"/>
</dbReference>
<evidence type="ECO:0000256" key="7">
    <source>
        <dbReference type="ARBA" id="ARBA00022840"/>
    </source>
</evidence>
<dbReference type="PANTHER" id="PTHR24421:SF10">
    <property type="entry name" value="NITRATE_NITRITE SENSOR PROTEIN NARQ"/>
    <property type="match status" value="1"/>
</dbReference>
<dbReference type="AlphaFoldDB" id="A0A0A0C342"/>
<keyword evidence="7" id="KW-0067">ATP-binding</keyword>
<keyword evidence="14" id="KW-1185">Reference proteome</keyword>
<evidence type="ECO:0000256" key="3">
    <source>
        <dbReference type="ARBA" id="ARBA00022553"/>
    </source>
</evidence>
<name>A0A0A0C342_9CELL</name>
<dbReference type="SUPFAM" id="SSF55874">
    <property type="entry name" value="ATPase domain of HSP90 chaperone/DNA topoisomerase II/histidine kinase"/>
    <property type="match status" value="1"/>
</dbReference>
<protein>
    <recommendedName>
        <fullName evidence="2">histidine kinase</fullName>
        <ecNumber evidence="2">2.7.13.3</ecNumber>
    </recommendedName>
</protein>